<keyword evidence="2" id="KW-1185">Reference proteome</keyword>
<comment type="caution">
    <text evidence="1">The sequence shown here is derived from an EMBL/GenBank/DDBJ whole genome shotgun (WGS) entry which is preliminary data.</text>
</comment>
<protein>
    <submittedName>
        <fullName evidence="1">Uncharacterized protein</fullName>
    </submittedName>
</protein>
<evidence type="ECO:0000313" key="1">
    <source>
        <dbReference type="EMBL" id="GHP10598.1"/>
    </source>
</evidence>
<name>A0A830HUG4_9CHLO</name>
<sequence>MAFWGAWTPPQVVRCAAARPASPPYLYYAGGVYLFSLATQRFAKMVRRRRQRAKLGGGGASSTGESSALASAARSIASRHWDFGFWERAAAGTVLGRSMLSNTQLKRWFFAALARAGDDVRDDREFEEYLGAVIAAYFDEAEKVNVRADIAFCHAMLYTGWFRRCDRSCYAFGDELWGGAKRHDTMDAGVRAHVAALAATTRDNALLRWEDLRSAHDAGVGRSIAALYRQIHYETAYIKSP</sequence>
<accession>A0A830HUG4</accession>
<dbReference type="EMBL" id="BNJQ01000030">
    <property type="protein sequence ID" value="GHP10598.1"/>
    <property type="molecule type" value="Genomic_DNA"/>
</dbReference>
<gene>
    <name evidence="1" type="ORF">PPROV_000932900</name>
</gene>
<proteinExistence type="predicted"/>
<reference evidence="1" key="1">
    <citation type="submission" date="2020-10" db="EMBL/GenBank/DDBJ databases">
        <title>Unveiling of a novel bifunctional photoreceptor, Dualchrome1, isolated from a cosmopolitan green alga.</title>
        <authorList>
            <person name="Suzuki S."/>
            <person name="Kawachi M."/>
        </authorList>
    </citation>
    <scope>NUCLEOTIDE SEQUENCE</scope>
    <source>
        <strain evidence="1">NIES 2893</strain>
    </source>
</reference>
<evidence type="ECO:0000313" key="2">
    <source>
        <dbReference type="Proteomes" id="UP000660262"/>
    </source>
</evidence>
<dbReference type="Proteomes" id="UP000660262">
    <property type="component" value="Unassembled WGS sequence"/>
</dbReference>
<dbReference type="AlphaFoldDB" id="A0A830HUG4"/>
<organism evidence="1 2">
    <name type="scientific">Pycnococcus provasolii</name>
    <dbReference type="NCBI Taxonomy" id="41880"/>
    <lineage>
        <taxon>Eukaryota</taxon>
        <taxon>Viridiplantae</taxon>
        <taxon>Chlorophyta</taxon>
        <taxon>Pseudoscourfieldiophyceae</taxon>
        <taxon>Pseudoscourfieldiales</taxon>
        <taxon>Pycnococcaceae</taxon>
        <taxon>Pycnococcus</taxon>
    </lineage>
</organism>